<keyword evidence="7" id="KW-1185">Reference proteome</keyword>
<dbReference type="InterPro" id="IPR047864">
    <property type="entry name" value="Ribosomal_eS26_CS"/>
</dbReference>
<dbReference type="PANTHER" id="PTHR12538:SF0">
    <property type="entry name" value="40S RIBOSOMAL PROTEIN S26"/>
    <property type="match status" value="1"/>
</dbReference>
<gene>
    <name evidence="5" type="ORF">ECRASSUSDP1_LOCUS20499</name>
    <name evidence="6" type="ORF">ECRASSUSDP1_LOCUS20903</name>
</gene>
<evidence type="ECO:0000256" key="4">
    <source>
        <dbReference type="RuleBase" id="RU363128"/>
    </source>
</evidence>
<dbReference type="GO" id="GO:0022627">
    <property type="term" value="C:cytosolic small ribosomal subunit"/>
    <property type="evidence" value="ECO:0007669"/>
    <property type="project" value="TreeGrafter"/>
</dbReference>
<dbReference type="GO" id="GO:0003729">
    <property type="term" value="F:mRNA binding"/>
    <property type="evidence" value="ECO:0007669"/>
    <property type="project" value="TreeGrafter"/>
</dbReference>
<dbReference type="EMBL" id="CAMPGE010021342">
    <property type="protein sequence ID" value="CAI2379493.1"/>
    <property type="molecule type" value="Genomic_DNA"/>
</dbReference>
<evidence type="ECO:0000256" key="1">
    <source>
        <dbReference type="ARBA" id="ARBA00008596"/>
    </source>
</evidence>
<dbReference type="PROSITE" id="PS00733">
    <property type="entry name" value="RIBOSOMAL_S26E"/>
    <property type="match status" value="1"/>
</dbReference>
<accession>A0AAD2D4Q9</accession>
<reference evidence="6" key="1">
    <citation type="submission" date="2023-07" db="EMBL/GenBank/DDBJ databases">
        <authorList>
            <consortium name="AG Swart"/>
            <person name="Singh M."/>
            <person name="Singh A."/>
            <person name="Seah K."/>
            <person name="Emmerich C."/>
        </authorList>
    </citation>
    <scope>NUCLEOTIDE SEQUENCE</scope>
    <source>
        <strain evidence="6">DP1</strain>
    </source>
</reference>
<dbReference type="InterPro" id="IPR000892">
    <property type="entry name" value="Ribosomal_eS26"/>
</dbReference>
<dbReference type="GO" id="GO:0003735">
    <property type="term" value="F:structural constituent of ribosome"/>
    <property type="evidence" value="ECO:0007669"/>
    <property type="project" value="InterPro"/>
</dbReference>
<dbReference type="PANTHER" id="PTHR12538">
    <property type="entry name" value="40S RIBOSOMAL PROTEIN S26"/>
    <property type="match status" value="1"/>
</dbReference>
<dbReference type="GO" id="GO:0006412">
    <property type="term" value="P:translation"/>
    <property type="evidence" value="ECO:0007669"/>
    <property type="project" value="InterPro"/>
</dbReference>
<evidence type="ECO:0000313" key="7">
    <source>
        <dbReference type="Proteomes" id="UP001295684"/>
    </source>
</evidence>
<dbReference type="Gene3D" id="3.30.1740.20">
    <property type="entry name" value="Ribosomal protein S26e"/>
    <property type="match status" value="1"/>
</dbReference>
<sequence>MPSKRRNNGRGKKNKGNSIRIRCVNCGRVCPKDKAIKRFQARNMVDASGKRDIREASAYQGNEFYIPKVYMKLQYCISCAIHSKTVRVRSREGRRERYANKTRKNRADLVAEFKAANMA</sequence>
<dbReference type="Proteomes" id="UP001295684">
    <property type="component" value="Unassembled WGS sequence"/>
</dbReference>
<evidence type="ECO:0000313" key="5">
    <source>
        <dbReference type="EMBL" id="CAI2379091.1"/>
    </source>
</evidence>
<dbReference type="EMBL" id="CAMPGE010020909">
    <property type="protein sequence ID" value="CAI2379091.1"/>
    <property type="molecule type" value="Genomic_DNA"/>
</dbReference>
<organism evidence="6 7">
    <name type="scientific">Euplotes crassus</name>
    <dbReference type="NCBI Taxonomy" id="5936"/>
    <lineage>
        <taxon>Eukaryota</taxon>
        <taxon>Sar</taxon>
        <taxon>Alveolata</taxon>
        <taxon>Ciliophora</taxon>
        <taxon>Intramacronucleata</taxon>
        <taxon>Spirotrichea</taxon>
        <taxon>Hypotrichia</taxon>
        <taxon>Euplotida</taxon>
        <taxon>Euplotidae</taxon>
        <taxon>Moneuplotes</taxon>
    </lineage>
</organism>
<dbReference type="Pfam" id="PF01283">
    <property type="entry name" value="Ribosomal_S26e"/>
    <property type="match status" value="1"/>
</dbReference>
<evidence type="ECO:0000256" key="2">
    <source>
        <dbReference type="ARBA" id="ARBA00022980"/>
    </source>
</evidence>
<comment type="similarity">
    <text evidence="1 4">Belongs to the eukaryotic ribosomal protein eS26 family.</text>
</comment>
<keyword evidence="2 4" id="KW-0689">Ribosomal protein</keyword>
<name>A0AAD2D4Q9_EUPCR</name>
<dbReference type="AlphaFoldDB" id="A0AAD2D4Q9"/>
<evidence type="ECO:0000313" key="6">
    <source>
        <dbReference type="EMBL" id="CAI2379493.1"/>
    </source>
</evidence>
<keyword evidence="3 4" id="KW-0687">Ribonucleoprotein</keyword>
<protein>
    <recommendedName>
        <fullName evidence="4">40S ribosomal protein S26</fullName>
    </recommendedName>
</protein>
<dbReference type="InterPro" id="IPR038551">
    <property type="entry name" value="Ribosomal_eS26_sf"/>
</dbReference>
<evidence type="ECO:0000256" key="3">
    <source>
        <dbReference type="ARBA" id="ARBA00023274"/>
    </source>
</evidence>
<proteinExistence type="inferred from homology"/>
<comment type="caution">
    <text evidence="6">The sequence shown here is derived from an EMBL/GenBank/DDBJ whole genome shotgun (WGS) entry which is preliminary data.</text>
</comment>